<evidence type="ECO:0000313" key="3">
    <source>
        <dbReference type="RefSeq" id="XP_009773187.1"/>
    </source>
</evidence>
<reference evidence="2" key="1">
    <citation type="journal article" date="2013" name="Genome Biol.">
        <title>Reference genomes and transcriptomes of Nicotiana sylvestris and Nicotiana tomentosiformis.</title>
        <authorList>
            <person name="Sierro N."/>
            <person name="Battey J.N."/>
            <person name="Ouadi S."/>
            <person name="Bovet L."/>
            <person name="Goepfert S."/>
            <person name="Bakaher N."/>
            <person name="Peitsch M.C."/>
            <person name="Ivanov N.V."/>
        </authorList>
    </citation>
    <scope>NUCLEOTIDE SEQUENCE [LARGE SCALE GENOMIC DNA]</scope>
</reference>
<accession>A0A1U7VZJ4</accession>
<keyword evidence="2" id="KW-1185">Reference proteome</keyword>
<dbReference type="InterPro" id="IPR055411">
    <property type="entry name" value="LRR_FXL15/At3g58940/PEG3-like"/>
</dbReference>
<reference evidence="3" key="2">
    <citation type="submission" date="2025-08" db="UniProtKB">
        <authorList>
            <consortium name="RefSeq"/>
        </authorList>
    </citation>
    <scope>IDENTIFICATION</scope>
    <source>
        <tissue evidence="3">Leaf</tissue>
    </source>
</reference>
<sequence>MIVICSIQFCRELDGFFVKEGTFFYMLKFYRFDEIVTKSLLLHLGEIESFRVRIPYHISLVLPDMNKWILYLSWRKIKKLTLTHKYVTYRHKLPPYFFSCLDLTYLKLHNFVLSAPLEFKGFLNLYRLLLKGVEFTDNCFERVISSCPVLKTLSLHRCFGIHHFNITGSNLKRFLIKDDEKFKSISLENASNLSEVSVSLERVVTGRAGKPVSDLGTLVDTLPKVKILRLNGMFLQLLDETPVLPMLSPSS</sequence>
<dbReference type="GeneID" id="104223439"/>
<evidence type="ECO:0000313" key="2">
    <source>
        <dbReference type="Proteomes" id="UP000189701"/>
    </source>
</evidence>
<dbReference type="Proteomes" id="UP000189701">
    <property type="component" value="Unplaced"/>
</dbReference>
<proteinExistence type="predicted"/>
<dbReference type="PANTHER" id="PTHR31639:SF285">
    <property type="entry name" value="OS01G0730200 PROTEIN"/>
    <property type="match status" value="1"/>
</dbReference>
<dbReference type="AlphaFoldDB" id="A0A1U7VZJ4"/>
<dbReference type="PANTHER" id="PTHR31639">
    <property type="entry name" value="F-BOX PROTEIN-LIKE"/>
    <property type="match status" value="1"/>
</dbReference>
<dbReference type="KEGG" id="nsy:104223439"/>
<dbReference type="Pfam" id="PF24758">
    <property type="entry name" value="LRR_At5g56370"/>
    <property type="match status" value="1"/>
</dbReference>
<feature type="domain" description="F-box/LRR-repeat protein 15/At3g58940/PEG3-like LRR" evidence="1">
    <location>
        <begin position="66"/>
        <end position="199"/>
    </location>
</feature>
<name>A0A1U7VZJ4_NICSY</name>
<dbReference type="STRING" id="4096.A0A1U7VZJ4"/>
<dbReference type="SUPFAM" id="SSF52047">
    <property type="entry name" value="RNI-like"/>
    <property type="match status" value="1"/>
</dbReference>
<gene>
    <name evidence="3" type="primary">LOC104223439</name>
</gene>
<protein>
    <submittedName>
        <fullName evidence="3">Uncharacterized protein LOC104223439</fullName>
    </submittedName>
</protein>
<evidence type="ECO:0000259" key="1">
    <source>
        <dbReference type="Pfam" id="PF24758"/>
    </source>
</evidence>
<dbReference type="InterPro" id="IPR032675">
    <property type="entry name" value="LRR_dom_sf"/>
</dbReference>
<dbReference type="Gene3D" id="3.80.10.10">
    <property type="entry name" value="Ribonuclease Inhibitor"/>
    <property type="match status" value="1"/>
</dbReference>
<organism evidence="2 3">
    <name type="scientific">Nicotiana sylvestris</name>
    <name type="common">Wood tobacco</name>
    <name type="synonym">South American tobacco</name>
    <dbReference type="NCBI Taxonomy" id="4096"/>
    <lineage>
        <taxon>Eukaryota</taxon>
        <taxon>Viridiplantae</taxon>
        <taxon>Streptophyta</taxon>
        <taxon>Embryophyta</taxon>
        <taxon>Tracheophyta</taxon>
        <taxon>Spermatophyta</taxon>
        <taxon>Magnoliopsida</taxon>
        <taxon>eudicotyledons</taxon>
        <taxon>Gunneridae</taxon>
        <taxon>Pentapetalae</taxon>
        <taxon>asterids</taxon>
        <taxon>lamiids</taxon>
        <taxon>Solanales</taxon>
        <taxon>Solanaceae</taxon>
        <taxon>Nicotianoideae</taxon>
        <taxon>Nicotianeae</taxon>
        <taxon>Nicotiana</taxon>
    </lineage>
</organism>
<dbReference type="RefSeq" id="XP_009773187.1">
    <property type="nucleotide sequence ID" value="XM_009774885.1"/>
</dbReference>